<feature type="transmembrane region" description="Helical" evidence="11">
    <location>
        <begin position="491"/>
        <end position="511"/>
    </location>
</feature>
<keyword evidence="9 11" id="KW-1133">Transmembrane helix</keyword>
<evidence type="ECO:0000256" key="3">
    <source>
        <dbReference type="ARBA" id="ARBA00022692"/>
    </source>
</evidence>
<reference evidence="12" key="1">
    <citation type="submission" date="2021-02" db="EMBL/GenBank/DDBJ databases">
        <authorList>
            <person name="Dougan E. K."/>
            <person name="Rhodes N."/>
            <person name="Thang M."/>
            <person name="Chan C."/>
        </authorList>
    </citation>
    <scope>NUCLEOTIDE SEQUENCE</scope>
</reference>
<keyword evidence="5" id="KW-0547">Nucleotide-binding</keyword>
<dbReference type="Pfam" id="PF00702">
    <property type="entry name" value="Hydrolase"/>
    <property type="match status" value="1"/>
</dbReference>
<evidence type="ECO:0000256" key="6">
    <source>
        <dbReference type="ARBA" id="ARBA00022840"/>
    </source>
</evidence>
<evidence type="ECO:0000313" key="12">
    <source>
        <dbReference type="EMBL" id="CAE8647752.1"/>
    </source>
</evidence>
<comment type="subcellular location">
    <subcellularLocation>
        <location evidence="1">Membrane</location>
        <topology evidence="1">Multi-pass membrane protein</topology>
    </subcellularLocation>
</comment>
<dbReference type="InterPro" id="IPR018303">
    <property type="entry name" value="ATPase_P-typ_P_site"/>
</dbReference>
<evidence type="ECO:0000256" key="5">
    <source>
        <dbReference type="ARBA" id="ARBA00022741"/>
    </source>
</evidence>
<dbReference type="GO" id="GO:0016020">
    <property type="term" value="C:membrane"/>
    <property type="evidence" value="ECO:0007669"/>
    <property type="project" value="UniProtKB-SubCell"/>
</dbReference>
<keyword evidence="8" id="KW-1278">Translocase</keyword>
<dbReference type="SUPFAM" id="SSF81660">
    <property type="entry name" value="Metal cation-transporting ATPase, ATP-binding domain N"/>
    <property type="match status" value="1"/>
</dbReference>
<evidence type="ECO:0000256" key="10">
    <source>
        <dbReference type="ARBA" id="ARBA00023136"/>
    </source>
</evidence>
<protein>
    <submittedName>
        <fullName evidence="12">Uncharacterized protein</fullName>
    </submittedName>
</protein>
<dbReference type="Gene3D" id="3.40.50.1000">
    <property type="entry name" value="HAD superfamily/HAD-like"/>
    <property type="match status" value="1"/>
</dbReference>
<keyword evidence="7" id="KW-0460">Magnesium</keyword>
<dbReference type="InterPro" id="IPR036412">
    <property type="entry name" value="HAD-like_sf"/>
</dbReference>
<keyword evidence="3 11" id="KW-0812">Transmembrane</keyword>
<name>A0A813ICU4_POLGL</name>
<dbReference type="PRINTS" id="PR00119">
    <property type="entry name" value="CATATPASE"/>
</dbReference>
<dbReference type="InterPro" id="IPR023214">
    <property type="entry name" value="HAD_sf"/>
</dbReference>
<comment type="similarity">
    <text evidence="2">Belongs to the cation transport ATPase (P-type) (TC 3.A.3) family. Type IB subfamily.</text>
</comment>
<dbReference type="PANTHER" id="PTHR43079">
    <property type="entry name" value="PROBABLE CADMIUM/ZINC-TRANSPORTING ATPASE HMA1"/>
    <property type="match status" value="1"/>
</dbReference>
<organism evidence="12 13">
    <name type="scientific">Polarella glacialis</name>
    <name type="common">Dinoflagellate</name>
    <dbReference type="NCBI Taxonomy" id="89957"/>
    <lineage>
        <taxon>Eukaryota</taxon>
        <taxon>Sar</taxon>
        <taxon>Alveolata</taxon>
        <taxon>Dinophyceae</taxon>
        <taxon>Suessiales</taxon>
        <taxon>Suessiaceae</taxon>
        <taxon>Polarella</taxon>
    </lineage>
</organism>
<gene>
    <name evidence="12" type="ORF">PGLA2088_LOCUS5948</name>
</gene>
<dbReference type="SUPFAM" id="SSF56784">
    <property type="entry name" value="HAD-like"/>
    <property type="match status" value="1"/>
</dbReference>
<dbReference type="GO" id="GO:0046872">
    <property type="term" value="F:metal ion binding"/>
    <property type="evidence" value="ECO:0007669"/>
    <property type="project" value="UniProtKB-KW"/>
</dbReference>
<evidence type="ECO:0000256" key="7">
    <source>
        <dbReference type="ARBA" id="ARBA00022842"/>
    </source>
</evidence>
<dbReference type="GO" id="GO:0005524">
    <property type="term" value="F:ATP binding"/>
    <property type="evidence" value="ECO:0007669"/>
    <property type="project" value="UniProtKB-KW"/>
</dbReference>
<evidence type="ECO:0000313" key="13">
    <source>
        <dbReference type="Proteomes" id="UP000626109"/>
    </source>
</evidence>
<evidence type="ECO:0000256" key="4">
    <source>
        <dbReference type="ARBA" id="ARBA00022723"/>
    </source>
</evidence>
<dbReference type="PANTHER" id="PTHR43079:SF1">
    <property type="entry name" value="CADMIUM_ZINC-TRANSPORTING ATPASE HMA1, CHLOROPLASTIC-RELATED"/>
    <property type="match status" value="1"/>
</dbReference>
<dbReference type="Proteomes" id="UP000626109">
    <property type="component" value="Unassembled WGS sequence"/>
</dbReference>
<dbReference type="Gene3D" id="3.40.1110.10">
    <property type="entry name" value="Calcium-transporting ATPase, cytoplasmic domain N"/>
    <property type="match status" value="1"/>
</dbReference>
<sequence length="564" mass="59341">MSTIQRIARLTAGAKATRPRLVTLLDAVAERWSFAVVVSTIVIAACPPLLWHAPVGASLYRALVWLITASPCALILATPLVYVSGLSVAASKGVLLKGGRTLDALASASGIAFDKTGTLTSGSPALTLIEEVTLEETQETSRSLPEAATNATAQEQIAQDSLKNQQALVLAASLGRLSVHPVSRALAAAAPPGMKQSEVSDFQMVPGAGVAGNVLMAGQGARGQKVGVLGQTELGLKLGLQGRSKSGQAGRDKRKRAAPWGDQSLWLRFVAKHLEGSGNAGAELASLLRAKLASIKARSSHGSVVTALGLRPTGENQDAGPSLWLFHLEDVVKDAAPAVVAEVANGGLVYMLTGDTRQNAEWAAEKIGITHFEGVYADLRPEEKLEKVREFDASLRAAAVAGGSLRSRLLSWMGASVGGLIMVGDGINDAPALAAATAGISLEAGADGALNSNAVDGSDALVLRRAGDSSWESDLDRVAWLLRLARQARRIVVQNICLALCSIVGASSVTLASGMPLWLGVLLHEGTTVLVGLNSLRLFSSLQKPWRPPFFRRRRRFPFFRRRH</sequence>
<proteinExistence type="inferred from homology"/>
<dbReference type="InterPro" id="IPR023299">
    <property type="entry name" value="ATPase_P-typ_cyto_dom_N"/>
</dbReference>
<keyword evidence="10 11" id="KW-0472">Membrane</keyword>
<dbReference type="InterPro" id="IPR051949">
    <property type="entry name" value="Cation_Transport_ATPase"/>
</dbReference>
<feature type="transmembrane region" description="Helical" evidence="11">
    <location>
        <begin position="63"/>
        <end position="90"/>
    </location>
</feature>
<dbReference type="AlphaFoldDB" id="A0A813ICU4"/>
<feature type="transmembrane region" description="Helical" evidence="11">
    <location>
        <begin position="32"/>
        <end position="51"/>
    </location>
</feature>
<comment type="caution">
    <text evidence="12">The sequence shown here is derived from an EMBL/GenBank/DDBJ whole genome shotgun (WGS) entry which is preliminary data.</text>
</comment>
<evidence type="ECO:0000256" key="11">
    <source>
        <dbReference type="SAM" id="Phobius"/>
    </source>
</evidence>
<accession>A0A813ICU4</accession>
<dbReference type="PROSITE" id="PS00154">
    <property type="entry name" value="ATPASE_E1_E2"/>
    <property type="match status" value="1"/>
</dbReference>
<keyword evidence="6" id="KW-0067">ATP-binding</keyword>
<keyword evidence="4" id="KW-0479">Metal-binding</keyword>
<evidence type="ECO:0000256" key="2">
    <source>
        <dbReference type="ARBA" id="ARBA00006024"/>
    </source>
</evidence>
<evidence type="ECO:0000256" key="9">
    <source>
        <dbReference type="ARBA" id="ARBA00022989"/>
    </source>
</evidence>
<dbReference type="EMBL" id="CAJNNW010005833">
    <property type="protein sequence ID" value="CAE8647752.1"/>
    <property type="molecule type" value="Genomic_DNA"/>
</dbReference>
<evidence type="ECO:0000256" key="1">
    <source>
        <dbReference type="ARBA" id="ARBA00004141"/>
    </source>
</evidence>
<evidence type="ECO:0000256" key="8">
    <source>
        <dbReference type="ARBA" id="ARBA00022967"/>
    </source>
</evidence>